<dbReference type="KEGG" id="ssl:SS1G_12470"/>
<feature type="region of interest" description="Disordered" evidence="1">
    <location>
        <begin position="1"/>
        <end position="39"/>
    </location>
</feature>
<keyword evidence="3" id="KW-1185">Reference proteome</keyword>
<evidence type="ECO:0000256" key="1">
    <source>
        <dbReference type="SAM" id="MobiDB-lite"/>
    </source>
</evidence>
<name>A7F4E5_SCLS1</name>
<dbReference type="AlphaFoldDB" id="A7F4E5"/>
<evidence type="ECO:0000313" key="3">
    <source>
        <dbReference type="Proteomes" id="UP000001312"/>
    </source>
</evidence>
<accession>A7F4E5</accession>
<dbReference type="InParanoid" id="A7F4E5"/>
<protein>
    <submittedName>
        <fullName evidence="2">Uncharacterized protein</fullName>
    </submittedName>
</protein>
<feature type="compositionally biased region" description="Basic and acidic residues" evidence="1">
    <location>
        <begin position="18"/>
        <end position="28"/>
    </location>
</feature>
<dbReference type="Proteomes" id="UP000001312">
    <property type="component" value="Unassembled WGS sequence"/>
</dbReference>
<reference evidence="3" key="1">
    <citation type="journal article" date="2011" name="PLoS Genet.">
        <title>Genomic analysis of the necrotrophic fungal pathogens Sclerotinia sclerotiorum and Botrytis cinerea.</title>
        <authorList>
            <person name="Amselem J."/>
            <person name="Cuomo C.A."/>
            <person name="van Kan J.A."/>
            <person name="Viaud M."/>
            <person name="Benito E.P."/>
            <person name="Couloux A."/>
            <person name="Coutinho P.M."/>
            <person name="de Vries R.P."/>
            <person name="Dyer P.S."/>
            <person name="Fillinger S."/>
            <person name="Fournier E."/>
            <person name="Gout L."/>
            <person name="Hahn M."/>
            <person name="Kohn L."/>
            <person name="Lapalu N."/>
            <person name="Plummer K.M."/>
            <person name="Pradier J.M."/>
            <person name="Quevillon E."/>
            <person name="Sharon A."/>
            <person name="Simon A."/>
            <person name="ten Have A."/>
            <person name="Tudzynski B."/>
            <person name="Tudzynski P."/>
            <person name="Wincker P."/>
            <person name="Andrew M."/>
            <person name="Anthouard V."/>
            <person name="Beever R.E."/>
            <person name="Beffa R."/>
            <person name="Benoit I."/>
            <person name="Bouzid O."/>
            <person name="Brault B."/>
            <person name="Chen Z."/>
            <person name="Choquer M."/>
            <person name="Collemare J."/>
            <person name="Cotton P."/>
            <person name="Danchin E.G."/>
            <person name="Da Silva C."/>
            <person name="Gautier A."/>
            <person name="Giraud C."/>
            <person name="Giraud T."/>
            <person name="Gonzalez C."/>
            <person name="Grossetete S."/>
            <person name="Guldener U."/>
            <person name="Henrissat B."/>
            <person name="Howlett B.J."/>
            <person name="Kodira C."/>
            <person name="Kretschmer M."/>
            <person name="Lappartient A."/>
            <person name="Leroch M."/>
            <person name="Levis C."/>
            <person name="Mauceli E."/>
            <person name="Neuveglise C."/>
            <person name="Oeser B."/>
            <person name="Pearson M."/>
            <person name="Poulain J."/>
            <person name="Poussereau N."/>
            <person name="Quesneville H."/>
            <person name="Rascle C."/>
            <person name="Schumacher J."/>
            <person name="Segurens B."/>
            <person name="Sexton A."/>
            <person name="Silva E."/>
            <person name="Sirven C."/>
            <person name="Soanes D.M."/>
            <person name="Talbot N.J."/>
            <person name="Templeton M."/>
            <person name="Yandava C."/>
            <person name="Yarden O."/>
            <person name="Zeng Q."/>
            <person name="Rollins J.A."/>
            <person name="Lebrun M.H."/>
            <person name="Dickman M."/>
        </authorList>
    </citation>
    <scope>NUCLEOTIDE SEQUENCE [LARGE SCALE GENOMIC DNA]</scope>
    <source>
        <strain evidence="3">ATCC 18683 / 1980 / Ss-1</strain>
    </source>
</reference>
<dbReference type="RefSeq" id="XP_001586483.1">
    <property type="nucleotide sequence ID" value="XM_001586433.1"/>
</dbReference>
<evidence type="ECO:0000313" key="2">
    <source>
        <dbReference type="EMBL" id="EDN97616.1"/>
    </source>
</evidence>
<sequence length="80" mass="8705">MLEVERWEEDGSLGRVETAGKGDTDALTKPKNPKGALEEEEAYKPYPGVFISIGSEMLRYGIYGYGLGLGDVQQKISGAH</sequence>
<dbReference type="EMBL" id="CH476641">
    <property type="protein sequence ID" value="EDN97616.1"/>
    <property type="molecule type" value="Genomic_DNA"/>
</dbReference>
<organism evidence="2 3">
    <name type="scientific">Sclerotinia sclerotiorum (strain ATCC 18683 / 1980 / Ss-1)</name>
    <name type="common">White mold</name>
    <name type="synonym">Whetzelinia sclerotiorum</name>
    <dbReference type="NCBI Taxonomy" id="665079"/>
    <lineage>
        <taxon>Eukaryota</taxon>
        <taxon>Fungi</taxon>
        <taxon>Dikarya</taxon>
        <taxon>Ascomycota</taxon>
        <taxon>Pezizomycotina</taxon>
        <taxon>Leotiomycetes</taxon>
        <taxon>Helotiales</taxon>
        <taxon>Sclerotiniaceae</taxon>
        <taxon>Sclerotinia</taxon>
    </lineage>
</organism>
<proteinExistence type="predicted"/>
<dbReference type="HOGENOM" id="CLU_2591252_0_0_1"/>
<dbReference type="GeneID" id="5482475"/>
<feature type="compositionally biased region" description="Acidic residues" evidence="1">
    <location>
        <begin position="1"/>
        <end position="11"/>
    </location>
</feature>
<gene>
    <name evidence="2" type="ORF">SS1G_12470</name>
</gene>